<name>X6PDE2_RETFI</name>
<protein>
    <submittedName>
        <fullName evidence="2">Uncharacterized protein</fullName>
    </submittedName>
</protein>
<organism evidence="2 3">
    <name type="scientific">Reticulomyxa filosa</name>
    <dbReference type="NCBI Taxonomy" id="46433"/>
    <lineage>
        <taxon>Eukaryota</taxon>
        <taxon>Sar</taxon>
        <taxon>Rhizaria</taxon>
        <taxon>Retaria</taxon>
        <taxon>Foraminifera</taxon>
        <taxon>Monothalamids</taxon>
        <taxon>Reticulomyxidae</taxon>
        <taxon>Reticulomyxa</taxon>
    </lineage>
</organism>
<evidence type="ECO:0000313" key="3">
    <source>
        <dbReference type="Proteomes" id="UP000023152"/>
    </source>
</evidence>
<keyword evidence="3" id="KW-1185">Reference proteome</keyword>
<gene>
    <name evidence="2" type="ORF">RFI_01369</name>
</gene>
<proteinExistence type="predicted"/>
<evidence type="ECO:0000313" key="2">
    <source>
        <dbReference type="EMBL" id="ETO35692.1"/>
    </source>
</evidence>
<accession>X6PDE2</accession>
<sequence>MRVQNTDGIKLLMSSMYVDEKDKTMREYALRYLTERSKSEQLMSCLKEQTSATEFKTVMDALCRTMKHMIQQRMVIVSDVFNLCWLYDSSQLSDVMFAKCKQLLNMQTLSSRPNDWKREKKKKKEDEERQHANDMQMNMQLNMQMNMQINMQMKQR</sequence>
<comment type="caution">
    <text evidence="2">The sequence shown here is derived from an EMBL/GenBank/DDBJ whole genome shotgun (WGS) entry which is preliminary data.</text>
</comment>
<dbReference type="EMBL" id="ASPP01001397">
    <property type="protein sequence ID" value="ETO35692.1"/>
    <property type="molecule type" value="Genomic_DNA"/>
</dbReference>
<feature type="compositionally biased region" description="Basic and acidic residues" evidence="1">
    <location>
        <begin position="114"/>
        <end position="132"/>
    </location>
</feature>
<evidence type="ECO:0000256" key="1">
    <source>
        <dbReference type="SAM" id="MobiDB-lite"/>
    </source>
</evidence>
<reference evidence="2 3" key="1">
    <citation type="journal article" date="2013" name="Curr. Biol.">
        <title>The Genome of the Foraminiferan Reticulomyxa filosa.</title>
        <authorList>
            <person name="Glockner G."/>
            <person name="Hulsmann N."/>
            <person name="Schleicher M."/>
            <person name="Noegel A.A."/>
            <person name="Eichinger L."/>
            <person name="Gallinger C."/>
            <person name="Pawlowski J."/>
            <person name="Sierra R."/>
            <person name="Euteneuer U."/>
            <person name="Pillet L."/>
            <person name="Moustafa A."/>
            <person name="Platzer M."/>
            <person name="Groth M."/>
            <person name="Szafranski K."/>
            <person name="Schliwa M."/>
        </authorList>
    </citation>
    <scope>NUCLEOTIDE SEQUENCE [LARGE SCALE GENOMIC DNA]</scope>
</reference>
<dbReference type="Proteomes" id="UP000023152">
    <property type="component" value="Unassembled WGS sequence"/>
</dbReference>
<dbReference type="AlphaFoldDB" id="X6PDE2"/>
<feature type="region of interest" description="Disordered" evidence="1">
    <location>
        <begin position="111"/>
        <end position="132"/>
    </location>
</feature>